<feature type="transmembrane region" description="Helical" evidence="18">
    <location>
        <begin position="108"/>
        <end position="129"/>
    </location>
</feature>
<dbReference type="EMBL" id="FMZM01000002">
    <property type="protein sequence ID" value="SDC43387.1"/>
    <property type="molecule type" value="Genomic_DNA"/>
</dbReference>
<dbReference type="GO" id="GO:0015031">
    <property type="term" value="P:protein transport"/>
    <property type="evidence" value="ECO:0007669"/>
    <property type="project" value="UniProtKB-KW"/>
</dbReference>
<dbReference type="PANTHER" id="PTHR12428:SF65">
    <property type="entry name" value="CYTOCHROME C OXIDASE ASSEMBLY PROTEIN COX18, MITOCHONDRIAL"/>
    <property type="match status" value="1"/>
</dbReference>
<evidence type="ECO:0000256" key="12">
    <source>
        <dbReference type="ARBA" id="ARBA00026028"/>
    </source>
</evidence>
<keyword evidence="6 16" id="KW-0812">Transmembrane</keyword>
<dbReference type="PANTHER" id="PTHR12428">
    <property type="entry name" value="OXA1"/>
    <property type="match status" value="1"/>
</dbReference>
<keyword evidence="4" id="KW-0813">Transport</keyword>
<evidence type="ECO:0000256" key="9">
    <source>
        <dbReference type="ARBA" id="ARBA00023136"/>
    </source>
</evidence>
<evidence type="ECO:0000313" key="21">
    <source>
        <dbReference type="Proteomes" id="UP000199034"/>
    </source>
</evidence>
<evidence type="ECO:0000256" key="17">
    <source>
        <dbReference type="SAM" id="MobiDB-lite"/>
    </source>
</evidence>
<evidence type="ECO:0000256" key="11">
    <source>
        <dbReference type="ARBA" id="ARBA00025034"/>
    </source>
</evidence>
<feature type="transmembrane region" description="Helical" evidence="18">
    <location>
        <begin position="221"/>
        <end position="245"/>
    </location>
</feature>
<evidence type="ECO:0000256" key="16">
    <source>
        <dbReference type="RuleBase" id="RU003945"/>
    </source>
</evidence>
<evidence type="ECO:0000256" key="5">
    <source>
        <dbReference type="ARBA" id="ARBA00022475"/>
    </source>
</evidence>
<evidence type="ECO:0000256" key="6">
    <source>
        <dbReference type="ARBA" id="ARBA00022692"/>
    </source>
</evidence>
<evidence type="ECO:0000256" key="7">
    <source>
        <dbReference type="ARBA" id="ARBA00022927"/>
    </source>
</evidence>
<evidence type="ECO:0000256" key="4">
    <source>
        <dbReference type="ARBA" id="ARBA00022448"/>
    </source>
</evidence>
<evidence type="ECO:0000256" key="14">
    <source>
        <dbReference type="ARBA" id="ARBA00033245"/>
    </source>
</evidence>
<keyword evidence="8 18" id="KW-1133">Transmembrane helix</keyword>
<comment type="similarity">
    <text evidence="2">Belongs to the OXA1/ALB3/YidC family. Type 1 subfamily.</text>
</comment>
<dbReference type="InterPro" id="IPR047196">
    <property type="entry name" value="YidC_ALB_C"/>
</dbReference>
<dbReference type="STRING" id="1045774.SAMN05421872_102269"/>
<keyword evidence="9 18" id="KW-0472">Membrane</keyword>
<dbReference type="GO" id="GO:0032977">
    <property type="term" value="F:membrane insertase activity"/>
    <property type="evidence" value="ECO:0007669"/>
    <property type="project" value="InterPro"/>
</dbReference>
<evidence type="ECO:0000256" key="1">
    <source>
        <dbReference type="ARBA" id="ARBA00004651"/>
    </source>
</evidence>
<comment type="subunit">
    <text evidence="12">Interacts with the Sec translocase complex via SecD. Specifically interacts with transmembrane segments of nascent integral membrane proteins during membrane integration.</text>
</comment>
<evidence type="ECO:0000256" key="3">
    <source>
        <dbReference type="ARBA" id="ARBA00015325"/>
    </source>
</evidence>
<feature type="domain" description="Membrane insertase YidC/Oxa/ALB C-terminal" evidence="19">
    <location>
        <begin position="43"/>
        <end position="260"/>
    </location>
</feature>
<dbReference type="NCBIfam" id="TIGR03592">
    <property type="entry name" value="yidC_oxa1_cterm"/>
    <property type="match status" value="1"/>
</dbReference>
<feature type="region of interest" description="Disordered" evidence="17">
    <location>
        <begin position="276"/>
        <end position="343"/>
    </location>
</feature>
<dbReference type="NCBIfam" id="NF002350">
    <property type="entry name" value="PRK01315.1"/>
    <property type="match status" value="1"/>
</dbReference>
<evidence type="ECO:0000256" key="2">
    <source>
        <dbReference type="ARBA" id="ARBA00010527"/>
    </source>
</evidence>
<dbReference type="AlphaFoldDB" id="A0A1G6LK57"/>
<dbReference type="CDD" id="cd20070">
    <property type="entry name" value="5TM_YidC_Alb3"/>
    <property type="match status" value="1"/>
</dbReference>
<feature type="transmembrane region" description="Helical" evidence="18">
    <location>
        <begin position="7"/>
        <end position="29"/>
    </location>
</feature>
<keyword evidence="21" id="KW-1185">Reference proteome</keyword>
<feature type="compositionally biased region" description="Basic and acidic residues" evidence="17">
    <location>
        <begin position="276"/>
        <end position="286"/>
    </location>
</feature>
<name>A0A1G6LK57_9ACTN</name>
<evidence type="ECO:0000256" key="18">
    <source>
        <dbReference type="SAM" id="Phobius"/>
    </source>
</evidence>
<keyword evidence="7" id="KW-0653">Protein transport</keyword>
<evidence type="ECO:0000256" key="8">
    <source>
        <dbReference type="ARBA" id="ARBA00022989"/>
    </source>
</evidence>
<evidence type="ECO:0000256" key="10">
    <source>
        <dbReference type="ARBA" id="ARBA00023186"/>
    </source>
</evidence>
<dbReference type="Pfam" id="PF02096">
    <property type="entry name" value="60KD_IMP"/>
    <property type="match status" value="1"/>
</dbReference>
<keyword evidence="10" id="KW-0143">Chaperone</keyword>
<dbReference type="InterPro" id="IPR028055">
    <property type="entry name" value="YidC/Oxa/ALB_C"/>
</dbReference>
<dbReference type="GO" id="GO:0005886">
    <property type="term" value="C:plasma membrane"/>
    <property type="evidence" value="ECO:0007669"/>
    <property type="project" value="UniProtKB-SubCell"/>
</dbReference>
<evidence type="ECO:0000256" key="13">
    <source>
        <dbReference type="ARBA" id="ARBA00031538"/>
    </source>
</evidence>
<dbReference type="Proteomes" id="UP000199034">
    <property type="component" value="Unassembled WGS sequence"/>
</dbReference>
<dbReference type="GO" id="GO:0051205">
    <property type="term" value="P:protein insertion into membrane"/>
    <property type="evidence" value="ECO:0007669"/>
    <property type="project" value="TreeGrafter"/>
</dbReference>
<dbReference type="InterPro" id="IPR001708">
    <property type="entry name" value="YidC/ALB3/OXA1/COX18"/>
</dbReference>
<feature type="transmembrane region" description="Helical" evidence="18">
    <location>
        <begin position="177"/>
        <end position="196"/>
    </location>
</feature>
<dbReference type="OrthoDB" id="9780552at2"/>
<sequence>MGIFSDIGSLIMTPLYYAISAIMLSWHWLFTQIGLDPEGGASWALSIIGLTLVIRILLIPLFVKQIKSSRNMQLIQPKVKELQKKYGHDRERLAQETMKLYKDTGTNPFASCLPLLLQMPIFFALFRLLDQAAKNGTAHGLLTEELARKFGASEIFGVFPISESFWQARVWGAEPDGAVMVLALILVLAMTATTFTTQRQLMSKNMPADALSGPYAQQQKMLLYVLPVAFGLGGVAFPIGVLLYWTTSNLWTMGQQFYVIRNNPAPGTPAFQAKVDRDRAKAERKGLLVAEPEAPAVKEKPRAATRQQPKKQTRQQRRQGGTRPPGSAQAKPNQKNPSKGEES</sequence>
<organism evidence="20 21">
    <name type="scientific">Nocardioides lianchengensis</name>
    <dbReference type="NCBI Taxonomy" id="1045774"/>
    <lineage>
        <taxon>Bacteria</taxon>
        <taxon>Bacillati</taxon>
        <taxon>Actinomycetota</taxon>
        <taxon>Actinomycetes</taxon>
        <taxon>Propionibacteriales</taxon>
        <taxon>Nocardioidaceae</taxon>
        <taxon>Nocardioides</taxon>
    </lineage>
</organism>
<feature type="compositionally biased region" description="Basic residues" evidence="17">
    <location>
        <begin position="308"/>
        <end position="317"/>
    </location>
</feature>
<evidence type="ECO:0000256" key="15">
    <source>
        <dbReference type="ARBA" id="ARBA00033342"/>
    </source>
</evidence>
<comment type="subcellular location">
    <subcellularLocation>
        <location evidence="1">Cell membrane</location>
        <topology evidence="1">Multi-pass membrane protein</topology>
    </subcellularLocation>
    <subcellularLocation>
        <location evidence="16">Membrane</location>
        <topology evidence="16">Multi-pass membrane protein</topology>
    </subcellularLocation>
</comment>
<accession>A0A1G6LK57</accession>
<reference evidence="20 21" key="1">
    <citation type="submission" date="2016-10" db="EMBL/GenBank/DDBJ databases">
        <authorList>
            <person name="de Groot N.N."/>
        </authorList>
    </citation>
    <scope>NUCLEOTIDE SEQUENCE [LARGE SCALE GENOMIC DNA]</scope>
    <source>
        <strain evidence="20 21">CGMCC 4.6858</strain>
    </source>
</reference>
<comment type="function">
    <text evidence="11">Required for the insertion and/or proper folding and/or complex formation of integral membrane proteins into the membrane. Involved in integration of membrane proteins that insert both dependently and independently of the Sec translocase complex, as well as at least some lipoproteins. Aids folding of multispanning membrane proteins.</text>
</comment>
<evidence type="ECO:0000259" key="19">
    <source>
        <dbReference type="Pfam" id="PF02096"/>
    </source>
</evidence>
<keyword evidence="5" id="KW-1003">Cell membrane</keyword>
<protein>
    <recommendedName>
        <fullName evidence="3">Membrane protein insertase YidC</fullName>
    </recommendedName>
    <alternativeName>
        <fullName evidence="15">Foldase YidC</fullName>
    </alternativeName>
    <alternativeName>
        <fullName evidence="14">Membrane integrase YidC</fullName>
    </alternativeName>
    <alternativeName>
        <fullName evidence="13">Membrane protein YidC</fullName>
    </alternativeName>
</protein>
<gene>
    <name evidence="20" type="ORF">SAMN05421872_102269</name>
</gene>
<proteinExistence type="inferred from homology"/>
<feature type="transmembrane region" description="Helical" evidence="18">
    <location>
        <begin position="41"/>
        <end position="63"/>
    </location>
</feature>
<evidence type="ECO:0000313" key="20">
    <source>
        <dbReference type="EMBL" id="SDC43387.1"/>
    </source>
</evidence>